<gene>
    <name evidence="2" type="ORF">CVT25_005925</name>
</gene>
<accession>A0A409XA11</accession>
<comment type="caution">
    <text evidence="2">The sequence shown here is derived from an EMBL/GenBank/DDBJ whole genome shotgun (WGS) entry which is preliminary data.</text>
</comment>
<dbReference type="OrthoDB" id="3050050at2759"/>
<dbReference type="EMBL" id="NHYD01002256">
    <property type="protein sequence ID" value="PPQ87561.1"/>
    <property type="molecule type" value="Genomic_DNA"/>
</dbReference>
<evidence type="ECO:0000313" key="2">
    <source>
        <dbReference type="EMBL" id="PPQ87561.1"/>
    </source>
</evidence>
<dbReference type="STRING" id="93625.A0A409XA11"/>
<dbReference type="Proteomes" id="UP000283269">
    <property type="component" value="Unassembled WGS sequence"/>
</dbReference>
<evidence type="ECO:0000256" key="1">
    <source>
        <dbReference type="SAM" id="MobiDB-lite"/>
    </source>
</evidence>
<reference evidence="2 3" key="1">
    <citation type="journal article" date="2018" name="Evol. Lett.">
        <title>Horizontal gene cluster transfer increased hallucinogenic mushroom diversity.</title>
        <authorList>
            <person name="Reynolds H.T."/>
            <person name="Vijayakumar V."/>
            <person name="Gluck-Thaler E."/>
            <person name="Korotkin H.B."/>
            <person name="Matheny P.B."/>
            <person name="Slot J.C."/>
        </authorList>
    </citation>
    <scope>NUCLEOTIDE SEQUENCE [LARGE SCALE GENOMIC DNA]</scope>
    <source>
        <strain evidence="2 3">2631</strain>
    </source>
</reference>
<name>A0A409XA11_PSICY</name>
<keyword evidence="3" id="KW-1185">Reference proteome</keyword>
<feature type="compositionally biased region" description="Acidic residues" evidence="1">
    <location>
        <begin position="90"/>
        <end position="100"/>
    </location>
</feature>
<dbReference type="InParanoid" id="A0A409XA11"/>
<evidence type="ECO:0000313" key="3">
    <source>
        <dbReference type="Proteomes" id="UP000283269"/>
    </source>
</evidence>
<sequence>MTGERSLQEECAIEQRMDFAMLPMTAKSMAVTKQPVFKPSAEEQEMWDNSASHIETFSAGINHTATTAEERKRLEKEATDFNLWCGADFLPEEDPNDDVDVPSGTDILDKEAQNQGSQPKASEAWSPYTSKTMFLFDILDNLPQMQVSNSLMN</sequence>
<proteinExistence type="predicted"/>
<feature type="non-terminal residue" evidence="2">
    <location>
        <position position="153"/>
    </location>
</feature>
<feature type="region of interest" description="Disordered" evidence="1">
    <location>
        <begin position="87"/>
        <end position="124"/>
    </location>
</feature>
<dbReference type="AlphaFoldDB" id="A0A409XA11"/>
<organism evidence="2 3">
    <name type="scientific">Psilocybe cyanescens</name>
    <dbReference type="NCBI Taxonomy" id="93625"/>
    <lineage>
        <taxon>Eukaryota</taxon>
        <taxon>Fungi</taxon>
        <taxon>Dikarya</taxon>
        <taxon>Basidiomycota</taxon>
        <taxon>Agaricomycotina</taxon>
        <taxon>Agaricomycetes</taxon>
        <taxon>Agaricomycetidae</taxon>
        <taxon>Agaricales</taxon>
        <taxon>Agaricineae</taxon>
        <taxon>Strophariaceae</taxon>
        <taxon>Psilocybe</taxon>
    </lineage>
</organism>
<protein>
    <submittedName>
        <fullName evidence="2">Uncharacterized protein</fullName>
    </submittedName>
</protein>